<sequence>MLGLTVIFSFAFAAILAGPLPSKQFTQFENIIQHNSASPNLIHRIIPAQKSMQDNHLKKLVNEVHAYPEYEFAYGARDPKTGDHKDQWEKRVGDHVQGIYVLEEADGTKRIVEYESDDKQGFRAKVTNVGPKHPEGSIKAKSDRVGVATSYNMLTKAN</sequence>
<protein>
    <submittedName>
        <fullName evidence="2">Uncharacterized protein</fullName>
    </submittedName>
</protein>
<dbReference type="InterPro" id="IPR000618">
    <property type="entry name" value="Insect_cuticle"/>
</dbReference>
<dbReference type="AlphaFoldDB" id="A0A1S4FS11"/>
<dbReference type="GO" id="GO:0042302">
    <property type="term" value="F:structural constituent of cuticle"/>
    <property type="evidence" value="ECO:0007669"/>
    <property type="project" value="UniProtKB-UniRule"/>
</dbReference>
<dbReference type="OrthoDB" id="7726341at2759"/>
<dbReference type="VEuPathDB" id="VectorBase:AAEL011035"/>
<dbReference type="PROSITE" id="PS51155">
    <property type="entry name" value="CHIT_BIND_RR_2"/>
    <property type="match status" value="1"/>
</dbReference>
<reference evidence="2" key="2">
    <citation type="submission" date="2020-05" db="UniProtKB">
        <authorList>
            <consortium name="EnsemblMetazoa"/>
        </authorList>
    </citation>
    <scope>IDENTIFICATION</scope>
    <source>
        <strain evidence="2">LVP_AGWG</strain>
    </source>
</reference>
<evidence type="ECO:0000256" key="1">
    <source>
        <dbReference type="ARBA" id="ARBA00022460"/>
    </source>
</evidence>
<dbReference type="PANTHER" id="PTHR12236:SF76">
    <property type="entry name" value="ADULT-SPECIFIC CUTICULAR PROTEIN ACP-20-LIKE PROTEIN"/>
    <property type="match status" value="1"/>
</dbReference>
<evidence type="ECO:0000313" key="2">
    <source>
        <dbReference type="EnsemblMetazoa" id="AAEL011035-PA"/>
    </source>
</evidence>
<evidence type="ECO:0000313" key="3">
    <source>
        <dbReference type="Proteomes" id="UP000008820"/>
    </source>
</evidence>
<reference evidence="2 3" key="1">
    <citation type="submission" date="2017-06" db="EMBL/GenBank/DDBJ databases">
        <title>Aedes aegypti genome working group (AGWG) sequencing and assembly.</title>
        <authorList>
            <consortium name="Aedes aegypti Genome Working Group (AGWG)"/>
            <person name="Matthews B.J."/>
        </authorList>
    </citation>
    <scope>NUCLEOTIDE SEQUENCE [LARGE SCALE GENOMIC DNA]</scope>
    <source>
        <strain evidence="2 3">LVP_AGWG</strain>
    </source>
</reference>
<keyword evidence="3" id="KW-1185">Reference proteome</keyword>
<name>A0A1S4FS11_AEDAE</name>
<organism evidence="2 3">
    <name type="scientific">Aedes aegypti</name>
    <name type="common">Yellowfever mosquito</name>
    <name type="synonym">Culex aegypti</name>
    <dbReference type="NCBI Taxonomy" id="7159"/>
    <lineage>
        <taxon>Eukaryota</taxon>
        <taxon>Metazoa</taxon>
        <taxon>Ecdysozoa</taxon>
        <taxon>Arthropoda</taxon>
        <taxon>Hexapoda</taxon>
        <taxon>Insecta</taxon>
        <taxon>Pterygota</taxon>
        <taxon>Neoptera</taxon>
        <taxon>Endopterygota</taxon>
        <taxon>Diptera</taxon>
        <taxon>Nematocera</taxon>
        <taxon>Culicoidea</taxon>
        <taxon>Culicidae</taxon>
        <taxon>Culicinae</taxon>
        <taxon>Aedini</taxon>
        <taxon>Aedes</taxon>
        <taxon>Stegomyia</taxon>
    </lineage>
</organism>
<dbReference type="Proteomes" id="UP000008820">
    <property type="component" value="Chromosome 2"/>
</dbReference>
<gene>
    <name evidence="2" type="primary">5574278</name>
</gene>
<proteinExistence type="predicted"/>
<dbReference type="PANTHER" id="PTHR12236">
    <property type="entry name" value="STRUCTURAL CONTITUENT OF CUTICLE"/>
    <property type="match status" value="1"/>
</dbReference>
<keyword evidence="1" id="KW-0193">Cuticle</keyword>
<dbReference type="InParanoid" id="A0A1S4FS11"/>
<dbReference type="InterPro" id="IPR051217">
    <property type="entry name" value="Insect_Cuticle_Struc_Prot"/>
</dbReference>
<accession>A0A1S4FS11</accession>
<dbReference type="Pfam" id="PF00379">
    <property type="entry name" value="Chitin_bind_4"/>
    <property type="match status" value="1"/>
</dbReference>
<dbReference type="EnsemblMetazoa" id="AAEL011035-RA">
    <property type="protein sequence ID" value="AAEL011035-PA"/>
    <property type="gene ID" value="AAEL011035"/>
</dbReference>
<dbReference type="GO" id="GO:0005615">
    <property type="term" value="C:extracellular space"/>
    <property type="evidence" value="ECO:0007669"/>
    <property type="project" value="TreeGrafter"/>
</dbReference>
<dbReference type="GO" id="GO:0031012">
    <property type="term" value="C:extracellular matrix"/>
    <property type="evidence" value="ECO:0007669"/>
    <property type="project" value="TreeGrafter"/>
</dbReference>